<dbReference type="PROSITE" id="PS51746">
    <property type="entry name" value="PPM_2"/>
    <property type="match status" value="1"/>
</dbReference>
<keyword evidence="3" id="KW-1185">Reference proteome</keyword>
<name>D3QB48_STANL</name>
<dbReference type="SMART" id="SM00332">
    <property type="entry name" value="PP2Cc"/>
    <property type="match status" value="1"/>
</dbReference>
<dbReference type="STRING" id="446470.Snas_1155"/>
<evidence type="ECO:0000313" key="2">
    <source>
        <dbReference type="EMBL" id="ADD40865.1"/>
    </source>
</evidence>
<dbReference type="CDD" id="cd00143">
    <property type="entry name" value="PP2Cc"/>
    <property type="match status" value="1"/>
</dbReference>
<dbReference type="PANTHER" id="PTHR47992">
    <property type="entry name" value="PROTEIN PHOSPHATASE"/>
    <property type="match status" value="1"/>
</dbReference>
<dbReference type="Pfam" id="PF13672">
    <property type="entry name" value="PP2C_2"/>
    <property type="match status" value="1"/>
</dbReference>
<dbReference type="AlphaFoldDB" id="D3QB48"/>
<proteinExistence type="predicted"/>
<dbReference type="KEGG" id="sna:Snas_1155"/>
<dbReference type="Gene3D" id="3.60.40.10">
    <property type="entry name" value="PPM-type phosphatase domain"/>
    <property type="match status" value="1"/>
</dbReference>
<sequence length="267" mass="27886">MDIGRRRAACLDIMVTLRHAAASHIGLVYDHNEDSYVDSARLLAVADGVGGAAAGEVASALVAEALRKLSKSKPTAEPGEALRRAVDEANNNIGVAADENSDYRGMATTVTALLFTETRLDLAHAGDSRAYRLRGSELTRLTRDDSYIQGLLDEGALTPEEAAVHPYRSVVTKVLQGFPTEPDCQTLEAELGDRYLVCSDGLSDVVSEADIAATLGQADSPGAAADKLVEQALAAGGPDNVTVVVGQVVESSGFRDKLSGAVSSVFG</sequence>
<feature type="domain" description="PPM-type phosphatase" evidence="1">
    <location>
        <begin position="18"/>
        <end position="248"/>
    </location>
</feature>
<dbReference type="InterPro" id="IPR001932">
    <property type="entry name" value="PPM-type_phosphatase-like_dom"/>
</dbReference>
<organism evidence="2 3">
    <name type="scientific">Stackebrandtia nassauensis (strain DSM 44728 / CIP 108903 / NRRL B-16338 / NBRC 102104 / LLR-40K-21)</name>
    <dbReference type="NCBI Taxonomy" id="446470"/>
    <lineage>
        <taxon>Bacteria</taxon>
        <taxon>Bacillati</taxon>
        <taxon>Actinomycetota</taxon>
        <taxon>Actinomycetes</taxon>
        <taxon>Glycomycetales</taxon>
        <taxon>Glycomycetaceae</taxon>
        <taxon>Stackebrandtia</taxon>
    </lineage>
</organism>
<dbReference type="OrthoDB" id="9801841at2"/>
<dbReference type="SMART" id="SM00331">
    <property type="entry name" value="PP2C_SIG"/>
    <property type="match status" value="1"/>
</dbReference>
<accession>D3QB48</accession>
<dbReference type="InterPro" id="IPR036457">
    <property type="entry name" value="PPM-type-like_dom_sf"/>
</dbReference>
<reference evidence="2 3" key="1">
    <citation type="journal article" date="2009" name="Stand. Genomic Sci.">
        <title>Complete genome sequence of Stackebrandtia nassauensis type strain (LLR-40K-21).</title>
        <authorList>
            <person name="Munk C."/>
            <person name="Lapidus A."/>
            <person name="Copeland A."/>
            <person name="Jando M."/>
            <person name="Mayilraj S."/>
            <person name="Glavina Del Rio T."/>
            <person name="Nolan M."/>
            <person name="Chen F."/>
            <person name="Lucas S."/>
            <person name="Tice H."/>
            <person name="Cheng J.F."/>
            <person name="Han C."/>
            <person name="Detter J.C."/>
            <person name="Bruce D."/>
            <person name="Goodwin L."/>
            <person name="Chain P."/>
            <person name="Pitluck S."/>
            <person name="Goker M."/>
            <person name="Ovchinikova G."/>
            <person name="Pati A."/>
            <person name="Ivanova N."/>
            <person name="Mavromatis K."/>
            <person name="Chen A."/>
            <person name="Palaniappan K."/>
            <person name="Land M."/>
            <person name="Hauser L."/>
            <person name="Chang Y.J."/>
            <person name="Jeffries C.D."/>
            <person name="Bristow J."/>
            <person name="Eisen J.A."/>
            <person name="Markowitz V."/>
            <person name="Hugenholtz P."/>
            <person name="Kyrpides N.C."/>
            <person name="Klenk H.P."/>
        </authorList>
    </citation>
    <scope>NUCLEOTIDE SEQUENCE [LARGE SCALE GENOMIC DNA]</scope>
    <source>
        <strain evidence="3">DSM 44728 / CIP 108903 / NRRL B-16338 / NBRC 102104 / LLR-40K-21</strain>
    </source>
</reference>
<evidence type="ECO:0000259" key="1">
    <source>
        <dbReference type="PROSITE" id="PS51746"/>
    </source>
</evidence>
<keyword evidence="2" id="KW-0378">Hydrolase</keyword>
<dbReference type="HOGENOM" id="CLU_034545_0_2_11"/>
<gene>
    <name evidence="2" type="ordered locus">Snas_1155</name>
</gene>
<dbReference type="Proteomes" id="UP000000844">
    <property type="component" value="Chromosome"/>
</dbReference>
<dbReference type="EMBL" id="CP001778">
    <property type="protein sequence ID" value="ADD40865.1"/>
    <property type="molecule type" value="Genomic_DNA"/>
</dbReference>
<dbReference type="GO" id="GO:0004722">
    <property type="term" value="F:protein serine/threonine phosphatase activity"/>
    <property type="evidence" value="ECO:0007669"/>
    <property type="project" value="UniProtKB-EC"/>
</dbReference>
<dbReference type="SUPFAM" id="SSF81606">
    <property type="entry name" value="PP2C-like"/>
    <property type="match status" value="1"/>
</dbReference>
<dbReference type="InterPro" id="IPR015655">
    <property type="entry name" value="PP2C"/>
</dbReference>
<evidence type="ECO:0000313" key="3">
    <source>
        <dbReference type="Proteomes" id="UP000000844"/>
    </source>
</evidence>
<dbReference type="eggNOG" id="COG0631">
    <property type="taxonomic scope" value="Bacteria"/>
</dbReference>
<protein>
    <submittedName>
        <fullName evidence="2">Protein serine/threonine phosphatase</fullName>
        <ecNumber evidence="2">3.1.3.16</ecNumber>
    </submittedName>
</protein>
<dbReference type="EC" id="3.1.3.16" evidence="2"/>